<dbReference type="Proteomes" id="UP001642520">
    <property type="component" value="Unassembled WGS sequence"/>
</dbReference>
<comment type="caution">
    <text evidence="3">The sequence shown here is derived from an EMBL/GenBank/DDBJ whole genome shotgun (WGS) entry which is preliminary data.</text>
</comment>
<comment type="similarity">
    <text evidence="1">Belongs to the MICOS complex subunit Mic13 family.</text>
</comment>
<evidence type="ECO:0000256" key="2">
    <source>
        <dbReference type="SAM" id="MobiDB-lite"/>
    </source>
</evidence>
<name>A0ABP1PFA7_XYLVO</name>
<accession>A0ABP1PFA7</accession>
<dbReference type="Pfam" id="PF15884">
    <property type="entry name" value="QIL1"/>
    <property type="match status" value="1"/>
</dbReference>
<comment type="subcellular location">
    <subcellularLocation>
        <location evidence="1">Mitochondrion inner membrane</location>
        <topology evidence="1">Single-pass membrane protein</topology>
    </subcellularLocation>
</comment>
<gene>
    <name evidence="3" type="ORF">XYLVIOL_LOCUS10424</name>
</gene>
<evidence type="ECO:0000256" key="1">
    <source>
        <dbReference type="RuleBase" id="RU363009"/>
    </source>
</evidence>
<reference evidence="3 4" key="1">
    <citation type="submission" date="2024-08" db="EMBL/GenBank/DDBJ databases">
        <authorList>
            <person name="Will J Nash"/>
            <person name="Angela Man"/>
            <person name="Seanna McTaggart"/>
            <person name="Kendall Baker"/>
            <person name="Tom Barker"/>
            <person name="Leah Catchpole"/>
            <person name="Alex Durrant"/>
            <person name="Karim Gharbi"/>
            <person name="Naomi Irish"/>
            <person name="Gemy Kaithakottil"/>
            <person name="Debby Ku"/>
            <person name="Aaliyah Providence"/>
            <person name="Felix Shaw"/>
            <person name="David Swarbreck"/>
            <person name="Chris Watkins"/>
            <person name="Ann M. McCartney"/>
            <person name="Giulio Formenti"/>
            <person name="Alice Mouton"/>
            <person name="Noel Vella"/>
            <person name="Bjorn M von Reumont"/>
            <person name="Adriana Vella"/>
            <person name="Wilfried Haerty"/>
        </authorList>
    </citation>
    <scope>NUCLEOTIDE SEQUENCE [LARGE SCALE GENOMIC DNA]</scope>
</reference>
<sequence length="207" mass="23174">MKRGTKCVARTINLSNPETCVRPKRIQKLVGPEASHSCPNGTGASTYWTPRPVPVKICTRKDMERTCPPKFCECPRKVPTSTIGQRLRRALFFLLKSGIAAGLVYWTRSEGLWGSSEDVEDLYRRIMLTIGPALAEGEQIELPRVSEYKYRIIERYNRCVFTLINYIVAASTTLRTQLGRITADAESPEAETSGEPSGEPTDTEEES</sequence>
<feature type="region of interest" description="Disordered" evidence="2">
    <location>
        <begin position="183"/>
        <end position="207"/>
    </location>
</feature>
<comment type="function">
    <text evidence="1">Component of the MICOS complex, a large protein complex of the mitochondrial inner membrane that plays crucial roles in the maintenance of crista junctions, inner membrane architecture, and formation of contact sites to the outer membrane.</text>
</comment>
<keyword evidence="1" id="KW-0472">Membrane</keyword>
<dbReference type="InterPro" id="IPR026769">
    <property type="entry name" value="Mic13"/>
</dbReference>
<evidence type="ECO:0000313" key="4">
    <source>
        <dbReference type="Proteomes" id="UP001642520"/>
    </source>
</evidence>
<evidence type="ECO:0000313" key="3">
    <source>
        <dbReference type="EMBL" id="CAL7951218.1"/>
    </source>
</evidence>
<comment type="subunit">
    <text evidence="1">Component of the mitochondrial contact site and cristae organizing system (MICOS) complex.</text>
</comment>
<proteinExistence type="inferred from homology"/>
<protein>
    <recommendedName>
        <fullName evidence="1">MICOS complex subunit MIC13</fullName>
    </recommendedName>
</protein>
<keyword evidence="4" id="KW-1185">Reference proteome</keyword>
<organism evidence="3 4">
    <name type="scientific">Xylocopa violacea</name>
    <name type="common">Violet carpenter bee</name>
    <name type="synonym">Apis violacea</name>
    <dbReference type="NCBI Taxonomy" id="135666"/>
    <lineage>
        <taxon>Eukaryota</taxon>
        <taxon>Metazoa</taxon>
        <taxon>Ecdysozoa</taxon>
        <taxon>Arthropoda</taxon>
        <taxon>Hexapoda</taxon>
        <taxon>Insecta</taxon>
        <taxon>Pterygota</taxon>
        <taxon>Neoptera</taxon>
        <taxon>Endopterygota</taxon>
        <taxon>Hymenoptera</taxon>
        <taxon>Apocrita</taxon>
        <taxon>Aculeata</taxon>
        <taxon>Apoidea</taxon>
        <taxon>Anthophila</taxon>
        <taxon>Apidae</taxon>
        <taxon>Xylocopa</taxon>
        <taxon>Xylocopa</taxon>
    </lineage>
</organism>
<dbReference type="EMBL" id="CAXAJV020001300">
    <property type="protein sequence ID" value="CAL7951218.1"/>
    <property type="molecule type" value="Genomic_DNA"/>
</dbReference>
<keyword evidence="1" id="KW-0496">Mitochondrion</keyword>
<keyword evidence="1" id="KW-0999">Mitochondrion inner membrane</keyword>